<dbReference type="GO" id="GO:0042242">
    <property type="term" value="F:cobyrinic acid a,c-diamide synthase activity"/>
    <property type="evidence" value="ECO:0007669"/>
    <property type="project" value="InterPro"/>
</dbReference>
<feature type="domain" description="CobB/CobQ-like glutamine amidotransferase" evidence="8">
    <location>
        <begin position="245"/>
        <end position="434"/>
    </location>
</feature>
<dbReference type="InterPro" id="IPR029062">
    <property type="entry name" value="Class_I_gatase-like"/>
</dbReference>
<dbReference type="NCBIfam" id="TIGR00379">
    <property type="entry name" value="cobB"/>
    <property type="match status" value="1"/>
</dbReference>
<dbReference type="Pfam" id="PF07685">
    <property type="entry name" value="GATase_3"/>
    <property type="match status" value="1"/>
</dbReference>
<dbReference type="PROSITE" id="PS51274">
    <property type="entry name" value="GATASE_COBBQ"/>
    <property type="match status" value="1"/>
</dbReference>
<organism evidence="9">
    <name type="scientific">hydrothermal vent metagenome</name>
    <dbReference type="NCBI Taxonomy" id="652676"/>
    <lineage>
        <taxon>unclassified sequences</taxon>
        <taxon>metagenomes</taxon>
        <taxon>ecological metagenomes</taxon>
    </lineage>
</organism>
<evidence type="ECO:0000259" key="7">
    <source>
        <dbReference type="Pfam" id="PF01656"/>
    </source>
</evidence>
<dbReference type="GO" id="GO:0005524">
    <property type="term" value="F:ATP binding"/>
    <property type="evidence" value="ECO:0007669"/>
    <property type="project" value="UniProtKB-KW"/>
</dbReference>
<dbReference type="SUPFAM" id="SSF52317">
    <property type="entry name" value="Class I glutamine amidotransferase-like"/>
    <property type="match status" value="1"/>
</dbReference>
<dbReference type="InterPro" id="IPR027417">
    <property type="entry name" value="P-loop_NTPase"/>
</dbReference>
<keyword evidence="4" id="KW-0067">ATP-binding</keyword>
<feature type="domain" description="CobQ/CobB/MinD/ParA nucleotide binding" evidence="7">
    <location>
        <begin position="13"/>
        <end position="188"/>
    </location>
</feature>
<name>A0A170PRR0_9ZZZZ</name>
<dbReference type="PANTHER" id="PTHR43873">
    <property type="entry name" value="COBYRINATE A,C-DIAMIDE SYNTHASE"/>
    <property type="match status" value="1"/>
</dbReference>
<evidence type="ECO:0000256" key="4">
    <source>
        <dbReference type="ARBA" id="ARBA00022840"/>
    </source>
</evidence>
<gene>
    <name evidence="9" type="ORF">MGWOODY_XGa1487</name>
</gene>
<keyword evidence="5" id="KW-0460">Magnesium</keyword>
<evidence type="ECO:0000259" key="8">
    <source>
        <dbReference type="Pfam" id="PF07685"/>
    </source>
</evidence>
<evidence type="ECO:0000256" key="3">
    <source>
        <dbReference type="ARBA" id="ARBA00022741"/>
    </source>
</evidence>
<reference evidence="9" key="1">
    <citation type="submission" date="2015-10" db="EMBL/GenBank/DDBJ databases">
        <authorList>
            <person name="Gilbert D.G."/>
        </authorList>
    </citation>
    <scope>NUCLEOTIDE SEQUENCE</scope>
</reference>
<dbReference type="CDD" id="cd03130">
    <property type="entry name" value="GATase1_CobB"/>
    <property type="match status" value="1"/>
</dbReference>
<dbReference type="Gene3D" id="3.40.50.880">
    <property type="match status" value="1"/>
</dbReference>
<keyword evidence="6" id="KW-0315">Glutamine amidotransferase</keyword>
<dbReference type="InterPro" id="IPR002586">
    <property type="entry name" value="CobQ/CobB/MinD/ParA_Nub-bd_dom"/>
</dbReference>
<dbReference type="InterPro" id="IPR004484">
    <property type="entry name" value="CbiA/CobB_synth"/>
</dbReference>
<accession>A0A170PRR0</accession>
<comment type="cofactor">
    <cofactor evidence="1">
        <name>Mg(2+)</name>
        <dbReference type="ChEBI" id="CHEBI:18420"/>
    </cofactor>
</comment>
<sequence>MNRFLISAAHRSSGKTVVSAGLATALTRRGHKVSTFKKGPDYIDPMWLGLACGQPCWNLDFFTMGRDEIRECFVRQSAGADVVLIEGNKGLFDGLDVEGGDSNAALAKLLNIPVVLVIDVTGMTRGIAPLLSGYIAFDPEIRIAGVVLNRVAGPRQEHKLRAAIDRYTDLTVLGAIPRSEELHIEERHLGLVTSAEHDQADIWLGSVAKTVDAAVDIEALLGLTDGFTEEMLVEPVKKTQTVDLRVAIARDKAFGFYYPDDLAAFSRAGAELVPFDTLNDQQLPDVDGLFIGGGFPEQFMDQLSANKRMLESVRTFIEEGGPAYAECGGLMYLCRSMRLSDAVVELVGVIPADVVMEDRPVGRGYMVCTSTAAHPWPNVARAAPQSYRFHEFHYSRLMNLSDSSETVFEVNRGYGIDGKIDGYVCHNLLATYAHQRQVCDNPWVDQFVEFVRGCQ</sequence>
<dbReference type="NCBIfam" id="NF002204">
    <property type="entry name" value="PRK01077.1"/>
    <property type="match status" value="1"/>
</dbReference>
<dbReference type="Pfam" id="PF01656">
    <property type="entry name" value="CbiA"/>
    <property type="match status" value="1"/>
</dbReference>
<dbReference type="InterPro" id="IPR011698">
    <property type="entry name" value="GATase_3"/>
</dbReference>
<dbReference type="CDD" id="cd05388">
    <property type="entry name" value="CobB_N"/>
    <property type="match status" value="1"/>
</dbReference>
<keyword evidence="2" id="KW-0436">Ligase</keyword>
<protein>
    <submittedName>
        <fullName evidence="9">Cobyrinic acid A,C-diamide synthase</fullName>
    </submittedName>
</protein>
<evidence type="ECO:0000256" key="1">
    <source>
        <dbReference type="ARBA" id="ARBA00001946"/>
    </source>
</evidence>
<dbReference type="PANTHER" id="PTHR43873:SF1">
    <property type="entry name" value="COBYRINATE A,C-DIAMIDE SYNTHASE"/>
    <property type="match status" value="1"/>
</dbReference>
<keyword evidence="3" id="KW-0547">Nucleotide-binding</keyword>
<evidence type="ECO:0000256" key="5">
    <source>
        <dbReference type="ARBA" id="ARBA00022842"/>
    </source>
</evidence>
<evidence type="ECO:0000256" key="2">
    <source>
        <dbReference type="ARBA" id="ARBA00022598"/>
    </source>
</evidence>
<dbReference type="HAMAP" id="MF_00027">
    <property type="entry name" value="CobB_CbiA"/>
    <property type="match status" value="1"/>
</dbReference>
<proteinExistence type="inferred from homology"/>
<evidence type="ECO:0000256" key="6">
    <source>
        <dbReference type="ARBA" id="ARBA00022962"/>
    </source>
</evidence>
<dbReference type="Gene3D" id="3.40.50.300">
    <property type="entry name" value="P-loop containing nucleotide triphosphate hydrolases"/>
    <property type="match status" value="2"/>
</dbReference>
<dbReference type="AlphaFoldDB" id="A0A170PRR0"/>
<dbReference type="EMBL" id="CZRL01000097">
    <property type="protein sequence ID" value="CUS53540.1"/>
    <property type="molecule type" value="Genomic_DNA"/>
</dbReference>
<dbReference type="SUPFAM" id="SSF52540">
    <property type="entry name" value="P-loop containing nucleoside triphosphate hydrolases"/>
    <property type="match status" value="1"/>
</dbReference>
<evidence type="ECO:0000313" key="9">
    <source>
        <dbReference type="EMBL" id="CUS53540.1"/>
    </source>
</evidence>